<sequence length="357" mass="39214">MSAAPQLPATFDRVVLIADPGTPTKRAEAAKDELAERLAIELEQDVSVEVRSATLLLTPEFELDMESAEELAELTEPAHATVFLTEIPRHTRGHPLIAEVFTGPSIAVISLPTFGAWARSERLVTTMTAAVMHMIDGDPHERPSSGFRWSSWTYDQEDREHLLHAHTFTGGPRMAMGMIMANEPWKAVPKLSSALAAAAAAGAFGIFYTSIWQMADYLPTARLILIGLLSITLVATWLIFGHRLWDKPKRESLAAVTVLYNFSTVVTLLVGVALVYLILFVVILLSSLIVIDAQFMADVLGDETEWNDYVELAWLSAALGLFAGAIGASFDSDTDLRRLTHGQREWMRTPEVDPAGE</sequence>
<evidence type="ECO:0000256" key="1">
    <source>
        <dbReference type="SAM" id="Phobius"/>
    </source>
</evidence>
<evidence type="ECO:0000313" key="2">
    <source>
        <dbReference type="EMBL" id="MFB9775516.1"/>
    </source>
</evidence>
<proteinExistence type="predicted"/>
<name>A0ABV5X0E8_9MICO</name>
<feature type="transmembrane region" description="Helical" evidence="1">
    <location>
        <begin position="311"/>
        <end position="330"/>
    </location>
</feature>
<feature type="transmembrane region" description="Helical" evidence="1">
    <location>
        <begin position="194"/>
        <end position="215"/>
    </location>
</feature>
<accession>A0ABV5X0E8</accession>
<keyword evidence="1" id="KW-0472">Membrane</keyword>
<keyword evidence="1" id="KW-0812">Transmembrane</keyword>
<feature type="transmembrane region" description="Helical" evidence="1">
    <location>
        <begin position="221"/>
        <end position="240"/>
    </location>
</feature>
<keyword evidence="1" id="KW-1133">Transmembrane helix</keyword>
<dbReference type="EMBL" id="JBHMAU010000028">
    <property type="protein sequence ID" value="MFB9775516.1"/>
    <property type="molecule type" value="Genomic_DNA"/>
</dbReference>
<evidence type="ECO:0000313" key="3">
    <source>
        <dbReference type="Proteomes" id="UP001589707"/>
    </source>
</evidence>
<keyword evidence="3" id="KW-1185">Reference proteome</keyword>
<organism evidence="2 3">
    <name type="scientific">Brevibacterium otitidis</name>
    <dbReference type="NCBI Taxonomy" id="53364"/>
    <lineage>
        <taxon>Bacteria</taxon>
        <taxon>Bacillati</taxon>
        <taxon>Actinomycetota</taxon>
        <taxon>Actinomycetes</taxon>
        <taxon>Micrococcales</taxon>
        <taxon>Brevibacteriaceae</taxon>
        <taxon>Brevibacterium</taxon>
    </lineage>
</organism>
<dbReference type="Proteomes" id="UP001589707">
    <property type="component" value="Unassembled WGS sequence"/>
</dbReference>
<reference evidence="2 3" key="1">
    <citation type="submission" date="2024-09" db="EMBL/GenBank/DDBJ databases">
        <authorList>
            <person name="Sun Q."/>
            <person name="Mori K."/>
        </authorList>
    </citation>
    <scope>NUCLEOTIDE SEQUENCE [LARGE SCALE GENOMIC DNA]</scope>
    <source>
        <strain evidence="2 3">JCM 11683</strain>
    </source>
</reference>
<protein>
    <submittedName>
        <fullName evidence="2">Uncharacterized protein</fullName>
    </submittedName>
</protein>
<comment type="caution">
    <text evidence="2">The sequence shown here is derived from an EMBL/GenBank/DDBJ whole genome shotgun (WGS) entry which is preliminary data.</text>
</comment>
<feature type="transmembrane region" description="Helical" evidence="1">
    <location>
        <begin position="260"/>
        <end position="291"/>
    </location>
</feature>
<gene>
    <name evidence="2" type="ORF">ACFFN1_03680</name>
</gene>
<dbReference type="RefSeq" id="WP_376838713.1">
    <property type="nucleotide sequence ID" value="NZ_JBHMAU010000028.1"/>
</dbReference>